<dbReference type="Proteomes" id="UP000451471">
    <property type="component" value="Unassembled WGS sequence"/>
</dbReference>
<dbReference type="EMBL" id="WSZK01000001">
    <property type="protein sequence ID" value="MWG32946.1"/>
    <property type="molecule type" value="Genomic_DNA"/>
</dbReference>
<evidence type="ECO:0000256" key="5">
    <source>
        <dbReference type="ARBA" id="ARBA00023136"/>
    </source>
</evidence>
<evidence type="ECO:0000256" key="1">
    <source>
        <dbReference type="ARBA" id="ARBA00004651"/>
    </source>
</evidence>
<dbReference type="Pfam" id="PF03601">
    <property type="entry name" value="Cons_hypoth698"/>
    <property type="match status" value="1"/>
</dbReference>
<accession>A0A6B0GDG0</accession>
<feature type="transmembrane region" description="Helical" evidence="6">
    <location>
        <begin position="271"/>
        <end position="289"/>
    </location>
</feature>
<gene>
    <name evidence="7" type="ORF">GQS65_00300</name>
</gene>
<evidence type="ECO:0000256" key="2">
    <source>
        <dbReference type="ARBA" id="ARBA00022475"/>
    </source>
</evidence>
<feature type="transmembrane region" description="Helical" evidence="6">
    <location>
        <begin position="236"/>
        <end position="259"/>
    </location>
</feature>
<keyword evidence="5 6" id="KW-0472">Membrane</keyword>
<feature type="transmembrane region" description="Helical" evidence="6">
    <location>
        <begin position="197"/>
        <end position="215"/>
    </location>
</feature>
<dbReference type="OrthoDB" id="26684at2157"/>
<keyword evidence="8" id="KW-1185">Reference proteome</keyword>
<feature type="transmembrane region" description="Helical" evidence="6">
    <location>
        <begin position="103"/>
        <end position="124"/>
    </location>
</feature>
<evidence type="ECO:0000256" key="4">
    <source>
        <dbReference type="ARBA" id="ARBA00022989"/>
    </source>
</evidence>
<feature type="transmembrane region" description="Helical" evidence="6">
    <location>
        <begin position="301"/>
        <end position="321"/>
    </location>
</feature>
<comment type="caution">
    <text evidence="7">The sequence shown here is derived from an EMBL/GenBank/DDBJ whole genome shotgun (WGS) entry which is preliminary data.</text>
</comment>
<dbReference type="GO" id="GO:0005886">
    <property type="term" value="C:plasma membrane"/>
    <property type="evidence" value="ECO:0007669"/>
    <property type="project" value="UniProtKB-SubCell"/>
</dbReference>
<dbReference type="PANTHER" id="PTHR30106">
    <property type="entry name" value="INNER MEMBRANE PROTEIN YEIH-RELATED"/>
    <property type="match status" value="1"/>
</dbReference>
<feature type="transmembrane region" description="Helical" evidence="6">
    <location>
        <begin position="18"/>
        <end position="39"/>
    </location>
</feature>
<feature type="transmembrane region" description="Helical" evidence="6">
    <location>
        <begin position="72"/>
        <end position="91"/>
    </location>
</feature>
<keyword evidence="4 6" id="KW-1133">Transmembrane helix</keyword>
<evidence type="ECO:0000313" key="8">
    <source>
        <dbReference type="Proteomes" id="UP000451471"/>
    </source>
</evidence>
<comment type="subcellular location">
    <subcellularLocation>
        <location evidence="1">Cell membrane</location>
        <topology evidence="1">Multi-pass membrane protein</topology>
    </subcellularLocation>
</comment>
<organism evidence="7 8">
    <name type="scientific">Halomarina oriensis</name>
    <dbReference type="NCBI Taxonomy" id="671145"/>
    <lineage>
        <taxon>Archaea</taxon>
        <taxon>Methanobacteriati</taxon>
        <taxon>Methanobacteriota</taxon>
        <taxon>Stenosarchaea group</taxon>
        <taxon>Halobacteria</taxon>
        <taxon>Halobacteriales</taxon>
        <taxon>Natronomonadaceae</taxon>
        <taxon>Halomarina</taxon>
    </lineage>
</organism>
<feature type="transmembrane region" description="Helical" evidence="6">
    <location>
        <begin position="161"/>
        <end position="185"/>
    </location>
</feature>
<evidence type="ECO:0000256" key="6">
    <source>
        <dbReference type="SAM" id="Phobius"/>
    </source>
</evidence>
<name>A0A6B0GDG0_9EURY</name>
<proteinExistence type="predicted"/>
<dbReference type="AlphaFoldDB" id="A0A6B0GDG0"/>
<protein>
    <submittedName>
        <fullName evidence="7">Putative sulfate exporter family transporter</fullName>
    </submittedName>
</protein>
<keyword evidence="3 6" id="KW-0812">Transmembrane</keyword>
<dbReference type="InterPro" id="IPR018383">
    <property type="entry name" value="UPF0324_pro"/>
</dbReference>
<dbReference type="PANTHER" id="PTHR30106:SF1">
    <property type="entry name" value="UPF0324 MEMBRANE PROTEIN FN0533"/>
    <property type="match status" value="1"/>
</dbReference>
<feature type="transmembrane region" description="Helical" evidence="6">
    <location>
        <begin position="130"/>
        <end position="149"/>
    </location>
</feature>
<evidence type="ECO:0000313" key="7">
    <source>
        <dbReference type="EMBL" id="MWG32946.1"/>
    </source>
</evidence>
<keyword evidence="2" id="KW-1003">Cell membrane</keyword>
<sequence length="322" mass="32718">MGVLARGVTALVPLGSELIVAVVLGMVVGNTVGVPSWAAPGVETNTRWLEAGIVLMGASVAVDQVIAAGPTVVVLIVAAVTTTVLTVELVARVFVRIPEKVGSLLAAGSGICGVSAVAAVAAGIRPTDQQVAYAAATILLFDAVTLLVYPAVGAALGLSDVVFGVWAGTTMFSTGPVTAAGFAYSGAAGQWAVLVKLARNALIGVVAVGYALFYSRRESGDTATLPDGVTAQSLRFFWSNFPTFVVGFVVVTALSSAGAFSAAQLAALDDASNWLFLFAFVGLGLTVELAELRETGFRPVLVVLLGLLTVSSVMLAVLSVVF</sequence>
<evidence type="ECO:0000256" key="3">
    <source>
        <dbReference type="ARBA" id="ARBA00022692"/>
    </source>
</evidence>
<reference evidence="7 8" key="1">
    <citation type="submission" date="2019-12" db="EMBL/GenBank/DDBJ databases">
        <title>Halocatena pleomorpha gen. nov. sp. nov., an extremely halophilic archaeon of family Halobacteriaceae isolated from saltpan soil.</title>
        <authorList>
            <person name="Pal Y."/>
            <person name="Verma A."/>
            <person name="Krishnamurthi S."/>
            <person name="Kumar P."/>
        </authorList>
    </citation>
    <scope>NUCLEOTIDE SEQUENCE [LARGE SCALE GENOMIC DNA]</scope>
    <source>
        <strain evidence="7 8">JCM 16495</strain>
    </source>
</reference>